<dbReference type="AlphaFoldDB" id="H1W3C9"/>
<sequence>MIPRPVADFGCVHFCRSADFHSPNVCTFSPTRISPGCRSFVKAGTRSQSWLGLQAENFRLTQYQHTANVSGGWNLLRQWSQEIWPLSEKTLVNVICLPRLLGDSPPIRGELDRLSGAK</sequence>
<proteinExistence type="predicted"/>
<evidence type="ECO:0000313" key="2">
    <source>
        <dbReference type="Proteomes" id="UP000007174"/>
    </source>
</evidence>
<reference evidence="2" key="1">
    <citation type="journal article" date="2012" name="Nat. Genet.">
        <title>Lifestyle transitions in plant pathogenic Colletotrichum fungi deciphered by genome and transcriptome analyses.</title>
        <authorList>
            <person name="O'Connell R.J."/>
            <person name="Thon M.R."/>
            <person name="Hacquard S."/>
            <person name="Amyotte S.G."/>
            <person name="Kleemann J."/>
            <person name="Torres M.F."/>
            <person name="Damm U."/>
            <person name="Buiate E.A."/>
            <person name="Epstein L."/>
            <person name="Alkan N."/>
            <person name="Altmueller J."/>
            <person name="Alvarado-Balderrama L."/>
            <person name="Bauser C.A."/>
            <person name="Becker C."/>
            <person name="Birren B.W."/>
            <person name="Chen Z."/>
            <person name="Choi J."/>
            <person name="Crouch J.A."/>
            <person name="Duvick J.P."/>
            <person name="Farman M.A."/>
            <person name="Gan P."/>
            <person name="Heiman D."/>
            <person name="Henrissat B."/>
            <person name="Howard R.J."/>
            <person name="Kabbage M."/>
            <person name="Koch C."/>
            <person name="Kracher B."/>
            <person name="Kubo Y."/>
            <person name="Law A.D."/>
            <person name="Lebrun M.-H."/>
            <person name="Lee Y.-H."/>
            <person name="Miyara I."/>
            <person name="Moore N."/>
            <person name="Neumann U."/>
            <person name="Nordstroem K."/>
            <person name="Panaccione D.G."/>
            <person name="Panstruga R."/>
            <person name="Place M."/>
            <person name="Proctor R.H."/>
            <person name="Prusky D."/>
            <person name="Rech G."/>
            <person name="Reinhardt R."/>
            <person name="Rollins J.A."/>
            <person name="Rounsley S."/>
            <person name="Schardl C.L."/>
            <person name="Schwartz D.C."/>
            <person name="Shenoy N."/>
            <person name="Shirasu K."/>
            <person name="Sikhakolli U.R."/>
            <person name="Stueber K."/>
            <person name="Sukno S.A."/>
            <person name="Sweigard J.A."/>
            <person name="Takano Y."/>
            <person name="Takahara H."/>
            <person name="Trail F."/>
            <person name="van der Does H.C."/>
            <person name="Voll L.M."/>
            <person name="Will I."/>
            <person name="Young S."/>
            <person name="Zeng Q."/>
            <person name="Zhang J."/>
            <person name="Zhou S."/>
            <person name="Dickman M.B."/>
            <person name="Schulze-Lefert P."/>
            <person name="Ver Loren van Themaat E."/>
            <person name="Ma L.-J."/>
            <person name="Vaillancourt L.J."/>
        </authorList>
    </citation>
    <scope>NUCLEOTIDE SEQUENCE [LARGE SCALE GENOMIC DNA]</scope>
    <source>
        <strain evidence="2">IMI 349063</strain>
    </source>
</reference>
<evidence type="ECO:0000313" key="1">
    <source>
        <dbReference type="EMBL" id="CCF46992.1"/>
    </source>
</evidence>
<organism evidence="1 2">
    <name type="scientific">Colletotrichum higginsianum (strain IMI 349063)</name>
    <name type="common">Crucifer anthracnose fungus</name>
    <dbReference type="NCBI Taxonomy" id="759273"/>
    <lineage>
        <taxon>Eukaryota</taxon>
        <taxon>Fungi</taxon>
        <taxon>Dikarya</taxon>
        <taxon>Ascomycota</taxon>
        <taxon>Pezizomycotina</taxon>
        <taxon>Sordariomycetes</taxon>
        <taxon>Hypocreomycetidae</taxon>
        <taxon>Glomerellales</taxon>
        <taxon>Glomerellaceae</taxon>
        <taxon>Colletotrichum</taxon>
        <taxon>Colletotrichum destructivum species complex</taxon>
    </lineage>
</organism>
<dbReference type="Proteomes" id="UP000007174">
    <property type="component" value="Unassembled WGS sequence"/>
</dbReference>
<name>H1W3C9_COLHI</name>
<gene>
    <name evidence="1" type="ORF">CH063_15552</name>
</gene>
<dbReference type="HOGENOM" id="CLU_2072981_0_0_1"/>
<protein>
    <submittedName>
        <fullName evidence="1">Uncharacterized protein</fullName>
    </submittedName>
</protein>
<dbReference type="EMBL" id="CACQ02009247">
    <property type="protein sequence ID" value="CCF46992.1"/>
    <property type="molecule type" value="Genomic_DNA"/>
</dbReference>
<accession>H1W3C9</accession>